<evidence type="ECO:0000313" key="3">
    <source>
        <dbReference type="Proteomes" id="UP000325243"/>
    </source>
</evidence>
<evidence type="ECO:0000256" key="1">
    <source>
        <dbReference type="SAM" id="MobiDB-lite"/>
    </source>
</evidence>
<dbReference type="EMBL" id="VSSB01000002">
    <property type="protein sequence ID" value="TYL50516.1"/>
    <property type="molecule type" value="Genomic_DNA"/>
</dbReference>
<feature type="compositionally biased region" description="Gly residues" evidence="1">
    <location>
        <begin position="40"/>
        <end position="57"/>
    </location>
</feature>
<name>A0A5S4UVB6_9MICO</name>
<evidence type="ECO:0000313" key="2">
    <source>
        <dbReference type="EMBL" id="TYL50516.1"/>
    </source>
</evidence>
<gene>
    <name evidence="2" type="ORF">FYC51_15085</name>
</gene>
<dbReference type="PANTHER" id="PTHR36152:SF5">
    <property type="entry name" value="PROTEIN HCP1"/>
    <property type="match status" value="1"/>
</dbReference>
<reference evidence="2 3" key="1">
    <citation type="submission" date="2019-08" db="EMBL/GenBank/DDBJ databases">
        <authorList>
            <person name="Hu J."/>
        </authorList>
    </citation>
    <scope>NUCLEOTIDE SEQUENCE [LARGE SCALE GENOMIC DNA]</scope>
    <source>
        <strain evidence="2 3">NEAU-184</strain>
    </source>
</reference>
<dbReference type="Pfam" id="PF05638">
    <property type="entry name" value="T6SS_HCP"/>
    <property type="match status" value="1"/>
</dbReference>
<dbReference type="PANTHER" id="PTHR36152">
    <property type="entry name" value="CYTOPLASMIC PROTEIN-RELATED"/>
    <property type="match status" value="1"/>
</dbReference>
<dbReference type="InterPro" id="IPR053165">
    <property type="entry name" value="HSI-I_assembly_Hcp1"/>
</dbReference>
<sequence length="172" mass="17990">MSGHAYLTFFDDAPGESPAVGHEDWIELLSWNWGVTAQVGPGGPGGGPGGGSGGGAGRPDPSALVWEHVFDAASTRLLGFVASGRRIRKAELHVTRGGGHGGRDAWLVVTMEDLVVTSVHTTGSADGEVEQTVGMEFRSVKFAYRRQRPDGTLAEPMTFSWNVATGAVGTTP</sequence>
<dbReference type="RefSeq" id="WP_148734617.1">
    <property type="nucleotide sequence ID" value="NZ_VSSB01000002.1"/>
</dbReference>
<organism evidence="2 3">
    <name type="scientific">Agromyces mariniharenae</name>
    <dbReference type="NCBI Taxonomy" id="2604423"/>
    <lineage>
        <taxon>Bacteria</taxon>
        <taxon>Bacillati</taxon>
        <taxon>Actinomycetota</taxon>
        <taxon>Actinomycetes</taxon>
        <taxon>Micrococcales</taxon>
        <taxon>Microbacteriaceae</taxon>
        <taxon>Agromyces</taxon>
    </lineage>
</organism>
<dbReference type="Proteomes" id="UP000325243">
    <property type="component" value="Unassembled WGS sequence"/>
</dbReference>
<accession>A0A5S4UVB6</accession>
<feature type="region of interest" description="Disordered" evidence="1">
    <location>
        <begin position="37"/>
        <end position="60"/>
    </location>
</feature>
<dbReference type="InterPro" id="IPR036624">
    <property type="entry name" value="Hcp1-lik_sf"/>
</dbReference>
<dbReference type="Gene3D" id="2.30.110.20">
    <property type="entry name" value="Hcp1-like"/>
    <property type="match status" value="1"/>
</dbReference>
<dbReference type="SUPFAM" id="SSF141452">
    <property type="entry name" value="Hcp1-like"/>
    <property type="match status" value="1"/>
</dbReference>
<protein>
    <submittedName>
        <fullName evidence="2">Type VI secretion system tube protein Hcp</fullName>
    </submittedName>
</protein>
<keyword evidence="3" id="KW-1185">Reference proteome</keyword>
<dbReference type="InterPro" id="IPR008514">
    <property type="entry name" value="T6SS_Hcp"/>
</dbReference>
<proteinExistence type="predicted"/>
<dbReference type="AlphaFoldDB" id="A0A5S4UVB6"/>
<comment type="caution">
    <text evidence="2">The sequence shown here is derived from an EMBL/GenBank/DDBJ whole genome shotgun (WGS) entry which is preliminary data.</text>
</comment>